<evidence type="ECO:0000313" key="2">
    <source>
        <dbReference type="EMBL" id="SJL06832.1"/>
    </source>
</evidence>
<evidence type="ECO:0000313" key="3">
    <source>
        <dbReference type="Proteomes" id="UP000219338"/>
    </source>
</evidence>
<feature type="signal peptide" evidence="1">
    <location>
        <begin position="1"/>
        <end position="26"/>
    </location>
</feature>
<gene>
    <name evidence="2" type="ORF">ARMOST_10174</name>
</gene>
<evidence type="ECO:0000256" key="1">
    <source>
        <dbReference type="SAM" id="SignalP"/>
    </source>
</evidence>
<organism evidence="2 3">
    <name type="scientific">Armillaria ostoyae</name>
    <name type="common">Armillaria root rot fungus</name>
    <dbReference type="NCBI Taxonomy" id="47428"/>
    <lineage>
        <taxon>Eukaryota</taxon>
        <taxon>Fungi</taxon>
        <taxon>Dikarya</taxon>
        <taxon>Basidiomycota</taxon>
        <taxon>Agaricomycotina</taxon>
        <taxon>Agaricomycetes</taxon>
        <taxon>Agaricomycetidae</taxon>
        <taxon>Agaricales</taxon>
        <taxon>Marasmiineae</taxon>
        <taxon>Physalacriaceae</taxon>
        <taxon>Armillaria</taxon>
    </lineage>
</organism>
<dbReference type="Proteomes" id="UP000219338">
    <property type="component" value="Unassembled WGS sequence"/>
</dbReference>
<keyword evidence="1" id="KW-0732">Signal</keyword>
<dbReference type="EMBL" id="FUEG01000007">
    <property type="protein sequence ID" value="SJL06832.1"/>
    <property type="molecule type" value="Genomic_DNA"/>
</dbReference>
<name>A0A284RDJ1_ARMOS</name>
<reference evidence="3" key="1">
    <citation type="journal article" date="2017" name="Nat. Ecol. Evol.">
        <title>Genome expansion and lineage-specific genetic innovations in the forest pathogenic fungi Armillaria.</title>
        <authorList>
            <person name="Sipos G."/>
            <person name="Prasanna A.N."/>
            <person name="Walter M.C."/>
            <person name="O'Connor E."/>
            <person name="Balint B."/>
            <person name="Krizsan K."/>
            <person name="Kiss B."/>
            <person name="Hess J."/>
            <person name="Varga T."/>
            <person name="Slot J."/>
            <person name="Riley R."/>
            <person name="Boka B."/>
            <person name="Rigling D."/>
            <person name="Barry K."/>
            <person name="Lee J."/>
            <person name="Mihaltcheva S."/>
            <person name="LaButti K."/>
            <person name="Lipzen A."/>
            <person name="Waldron R."/>
            <person name="Moloney N.M."/>
            <person name="Sperisen C."/>
            <person name="Kredics L."/>
            <person name="Vagvoelgyi C."/>
            <person name="Patrignani A."/>
            <person name="Fitzpatrick D."/>
            <person name="Nagy I."/>
            <person name="Doyle S."/>
            <person name="Anderson J.B."/>
            <person name="Grigoriev I.V."/>
            <person name="Gueldener U."/>
            <person name="Muensterkoetter M."/>
            <person name="Nagy L.G."/>
        </authorList>
    </citation>
    <scope>NUCLEOTIDE SEQUENCE [LARGE SCALE GENOMIC DNA]</scope>
    <source>
        <strain evidence="3">C18/9</strain>
    </source>
</reference>
<proteinExistence type="predicted"/>
<keyword evidence="3" id="KW-1185">Reference proteome</keyword>
<feature type="chain" id="PRO_5012267255" evidence="1">
    <location>
        <begin position="27"/>
        <end position="151"/>
    </location>
</feature>
<dbReference type="AlphaFoldDB" id="A0A284RDJ1"/>
<accession>A0A284RDJ1</accession>
<protein>
    <submittedName>
        <fullName evidence="2">Uncharacterized protein</fullName>
    </submittedName>
</protein>
<sequence length="151" mass="16757">MTTRSGFFPSLTLFVARLAWLICSSAMQPSEMVTVIMQRAGILIVEECKNLEDVSALRATCRPFFKPCTKKMLMMVAIGTAREVPGLRDGLHQVVTFFKQHRCLCAFPQVVVYSGSDTIPDLNDLFNYSPKFILSESGTKCRRDIPTGAAA</sequence>